<dbReference type="EMBL" id="UZAL01055184">
    <property type="protein sequence ID" value="VDP88798.1"/>
    <property type="molecule type" value="Genomic_DNA"/>
</dbReference>
<reference evidence="1 2" key="1">
    <citation type="submission" date="2018-11" db="EMBL/GenBank/DDBJ databases">
        <authorList>
            <consortium name="Pathogen Informatics"/>
        </authorList>
    </citation>
    <scope>NUCLEOTIDE SEQUENCE [LARGE SCALE GENOMIC DNA]</scope>
    <source>
        <strain>Denwood</strain>
        <strain evidence="2">Zambia</strain>
    </source>
</reference>
<sequence>FSGLLSIDDEETPYQDLPSHRSDLTTISTSNSRTLATKTPMYLSKCYTNEIPTDQDQNIVKSSTVSNNKINCTIHENDDATMDPTLKSMNLSMFVSTSVISLTPSQTGTYVIDGGDCIDDDNEDNINNTNRDFLQHSDEQNIHLSKDNDLLTPR</sequence>
<keyword evidence="2" id="KW-1185">Reference proteome</keyword>
<gene>
    <name evidence="1" type="ORF">SMTD_LOCUS22857</name>
</gene>
<name>A0A183Q8C1_9TREM</name>
<protein>
    <submittedName>
        <fullName evidence="1">Uncharacterized protein</fullName>
    </submittedName>
</protein>
<evidence type="ECO:0000313" key="2">
    <source>
        <dbReference type="Proteomes" id="UP000269396"/>
    </source>
</evidence>
<accession>A0A183Q8C1</accession>
<evidence type="ECO:0000313" key="1">
    <source>
        <dbReference type="EMBL" id="VDP88798.1"/>
    </source>
</evidence>
<organism evidence="1 2">
    <name type="scientific">Schistosoma mattheei</name>
    <dbReference type="NCBI Taxonomy" id="31246"/>
    <lineage>
        <taxon>Eukaryota</taxon>
        <taxon>Metazoa</taxon>
        <taxon>Spiralia</taxon>
        <taxon>Lophotrochozoa</taxon>
        <taxon>Platyhelminthes</taxon>
        <taxon>Trematoda</taxon>
        <taxon>Digenea</taxon>
        <taxon>Strigeidida</taxon>
        <taxon>Schistosomatoidea</taxon>
        <taxon>Schistosomatidae</taxon>
        <taxon>Schistosoma</taxon>
    </lineage>
</organism>
<dbReference type="Proteomes" id="UP000269396">
    <property type="component" value="Unassembled WGS sequence"/>
</dbReference>
<feature type="non-terminal residue" evidence="1">
    <location>
        <position position="1"/>
    </location>
</feature>
<dbReference type="AlphaFoldDB" id="A0A183Q8C1"/>
<proteinExistence type="predicted"/>
<feature type="non-terminal residue" evidence="1">
    <location>
        <position position="154"/>
    </location>
</feature>